<keyword evidence="2" id="KW-0472">Membrane</keyword>
<evidence type="ECO:0000256" key="3">
    <source>
        <dbReference type="SAM" id="SignalP"/>
    </source>
</evidence>
<protein>
    <recommendedName>
        <fullName evidence="6">Nucleolus and neural progenitor protein-like N-terminal domain-containing protein</fullName>
    </recommendedName>
</protein>
<dbReference type="AlphaFoldDB" id="A0A316UM86"/>
<dbReference type="RefSeq" id="XP_025351445.1">
    <property type="nucleotide sequence ID" value="XM_025491521.1"/>
</dbReference>
<keyword evidence="2" id="KW-0812">Transmembrane</keyword>
<feature type="compositionally biased region" description="Basic and acidic residues" evidence="1">
    <location>
        <begin position="176"/>
        <end position="188"/>
    </location>
</feature>
<feature type="region of interest" description="Disordered" evidence="1">
    <location>
        <begin position="229"/>
        <end position="248"/>
    </location>
</feature>
<keyword evidence="2" id="KW-1133">Transmembrane helix</keyword>
<feature type="region of interest" description="Disordered" evidence="1">
    <location>
        <begin position="552"/>
        <end position="589"/>
    </location>
</feature>
<feature type="chain" id="PRO_5016245465" description="Nucleolus and neural progenitor protein-like N-terminal domain-containing protein" evidence="3">
    <location>
        <begin position="21"/>
        <end position="965"/>
    </location>
</feature>
<reference evidence="4 5" key="1">
    <citation type="journal article" date="2018" name="Mol. Biol. Evol.">
        <title>Broad Genomic Sampling Reveals a Smut Pathogenic Ancestry of the Fungal Clade Ustilaginomycotina.</title>
        <authorList>
            <person name="Kijpornyongpan T."/>
            <person name="Mondo S.J."/>
            <person name="Barry K."/>
            <person name="Sandor L."/>
            <person name="Lee J."/>
            <person name="Lipzen A."/>
            <person name="Pangilinan J."/>
            <person name="LaButti K."/>
            <person name="Hainaut M."/>
            <person name="Henrissat B."/>
            <person name="Grigoriev I.V."/>
            <person name="Spatafora J.W."/>
            <person name="Aime M.C."/>
        </authorList>
    </citation>
    <scope>NUCLEOTIDE SEQUENCE [LARGE SCALE GENOMIC DNA]</scope>
    <source>
        <strain evidence="4 5">MCA 4718</strain>
    </source>
</reference>
<dbReference type="EMBL" id="KZ819321">
    <property type="protein sequence ID" value="PWN24285.1"/>
    <property type="molecule type" value="Genomic_DNA"/>
</dbReference>
<evidence type="ECO:0008006" key="6">
    <source>
        <dbReference type="Google" id="ProtNLM"/>
    </source>
</evidence>
<feature type="compositionally biased region" description="Low complexity" evidence="1">
    <location>
        <begin position="579"/>
        <end position="589"/>
    </location>
</feature>
<feature type="region of interest" description="Disordered" evidence="1">
    <location>
        <begin position="486"/>
        <end position="525"/>
    </location>
</feature>
<feature type="compositionally biased region" description="Basic and acidic residues" evidence="1">
    <location>
        <begin position="273"/>
        <end position="285"/>
    </location>
</feature>
<evidence type="ECO:0000256" key="2">
    <source>
        <dbReference type="SAM" id="Phobius"/>
    </source>
</evidence>
<accession>A0A316UM86</accession>
<feature type="compositionally biased region" description="Polar residues" evidence="1">
    <location>
        <begin position="347"/>
        <end position="357"/>
    </location>
</feature>
<feature type="compositionally biased region" description="Polar residues" evidence="1">
    <location>
        <begin position="552"/>
        <end position="575"/>
    </location>
</feature>
<organism evidence="4 5">
    <name type="scientific">Pseudomicrostroma glucosiphilum</name>
    <dbReference type="NCBI Taxonomy" id="1684307"/>
    <lineage>
        <taxon>Eukaryota</taxon>
        <taxon>Fungi</taxon>
        <taxon>Dikarya</taxon>
        <taxon>Basidiomycota</taxon>
        <taxon>Ustilaginomycotina</taxon>
        <taxon>Exobasidiomycetes</taxon>
        <taxon>Microstromatales</taxon>
        <taxon>Microstromatales incertae sedis</taxon>
        <taxon>Pseudomicrostroma</taxon>
    </lineage>
</organism>
<feature type="region of interest" description="Disordered" evidence="1">
    <location>
        <begin position="162"/>
        <end position="202"/>
    </location>
</feature>
<feature type="signal peptide" evidence="3">
    <location>
        <begin position="1"/>
        <end position="20"/>
    </location>
</feature>
<dbReference type="Proteomes" id="UP000245942">
    <property type="component" value="Unassembled WGS sequence"/>
</dbReference>
<feature type="compositionally biased region" description="Acidic residues" evidence="1">
    <location>
        <begin position="951"/>
        <end position="965"/>
    </location>
</feature>
<feature type="region of interest" description="Disordered" evidence="1">
    <location>
        <begin position="336"/>
        <end position="416"/>
    </location>
</feature>
<feature type="region of interest" description="Disordered" evidence="1">
    <location>
        <begin position="915"/>
        <end position="965"/>
    </location>
</feature>
<dbReference type="GeneID" id="37013255"/>
<sequence length="965" mass="103237">MQHFVAISAILFGLPRLSVAQPQRTTFSALPRGATSQDSKDALASPQSLFLLARQTEPRQSSGAGPSFPVAAIAGPIIALALIIGLGVTWALKRKRASRPTSIAPPTLRTGSISPSTSAGESGFQTVRQTSAPTSQPSSEVPTRTRLWRAFVASFVVHPPGGPVQVHTGAPTRAGANREGDRHRGYRGDHRRLRRTDSGQSIRTVPEYASEVHADEVMLYKAADDPLLSTGEWERGTGRQPSLTASIRNSLSRSLRRTFRSPSASRSRPPRSRTADSRSRQPHEAEEQELQITISREDGPGTAAEGQATEVEAFYIPDYDSLYPSQIDLALPEAAATPVETPDTSRRGSWQATSRQSLLPRVSRAPMRAAGDDLSEASNLVAMPTGGNAEAPASPPSTRHRASLTDATSRPGLVGDSTADLRLIQSGPVLSSQSASSLHPHSSDRYPQGNLRNTVFHLRSTGQLTPQQVDFMNSAESLGRYGISLTGTGTSTPREYHERGRSSPGFFASHGPTEDLGGPPPPGYGGAALALPDVFMSADTPMPASIVLRTPETASPRAQVTSQGPSDSASTSRTGTPVRGLTSGTRSSLTSPKLLRSLHNSLLSLYGELHEEQVLLERLWYKSHAQFRGAKWFKSIDAVRRGLRRALGQQDGHLKRGGKRKQRHVSQAGHETQLLHVLDANAELYYSLFDAPVPVAQTSLAALPKLSSPLAGPGASSFSQQIKHTLNVLRLLYLFSAIQSGSRNAFAILRAHLNTPPAPTFAPLATVLLAVASRVEAYCEKALFGNERSEKLKMPVEAAEEKRVGLVEWYERERRSLPSSSADLVAGKGNACSLDINCCPAPLQQLLQSRTGDCVSAEEEAKLLTVMPLKLRRPPGAVLGEVKSETKVRGTKRKTLGLSLSGDADVDADADADAVEGGAGLDADGLPPVPKKRKGLWEELSMDALGRGDGGGDDDDDDDDLGVRV</sequence>
<proteinExistence type="predicted"/>
<keyword evidence="5" id="KW-1185">Reference proteome</keyword>
<feature type="compositionally biased region" description="Polar residues" evidence="1">
    <location>
        <begin position="109"/>
        <end position="142"/>
    </location>
</feature>
<evidence type="ECO:0000256" key="1">
    <source>
        <dbReference type="SAM" id="MobiDB-lite"/>
    </source>
</evidence>
<evidence type="ECO:0000313" key="4">
    <source>
        <dbReference type="EMBL" id="PWN24285.1"/>
    </source>
</evidence>
<name>A0A316UM86_9BASI</name>
<feature type="region of interest" description="Disordered" evidence="1">
    <location>
        <begin position="253"/>
        <end position="305"/>
    </location>
</feature>
<evidence type="ECO:0000313" key="5">
    <source>
        <dbReference type="Proteomes" id="UP000245942"/>
    </source>
</evidence>
<feature type="region of interest" description="Disordered" evidence="1">
    <location>
        <begin position="96"/>
        <end position="142"/>
    </location>
</feature>
<feature type="transmembrane region" description="Helical" evidence="2">
    <location>
        <begin position="68"/>
        <end position="92"/>
    </location>
</feature>
<gene>
    <name evidence="4" type="ORF">BCV69DRAFT_280178</name>
</gene>
<keyword evidence="3" id="KW-0732">Signal</keyword>